<dbReference type="Pfam" id="PF16074">
    <property type="entry name" value="PilW"/>
    <property type="match status" value="1"/>
</dbReference>
<comment type="caution">
    <text evidence="2">The sequence shown here is derived from an EMBL/GenBank/DDBJ whole genome shotgun (WGS) entry which is preliminary data.</text>
</comment>
<dbReference type="EMBL" id="BJUJ01000036">
    <property type="protein sequence ID" value="GEK44291.1"/>
    <property type="molecule type" value="Genomic_DNA"/>
</dbReference>
<keyword evidence="1" id="KW-0472">Membrane</keyword>
<evidence type="ECO:0000256" key="1">
    <source>
        <dbReference type="SAM" id="Phobius"/>
    </source>
</evidence>
<sequence>MNVQSKQLGFTLVELMIALTLGLIVTAAAVQLILGSFITTRLQEANSQIQDSGLFGIDYIVKDIQMLNFGNSNQYEIKSNTPRGGVVLTAGSATSNLNATLGGTITVADVVSRSNGPSNMSRIVSDQLTIQFVAPTTMFNCEGVSVRTGDLIVQRYFLRKDGNTLSLVCDANTPTPATVMVADPADVTKEVEVANPAQNNPTAITGLGVQAQVIIPKVDQFKVLLGGMTDAGNLAYYDIETFKSKANLRVVALKLSVLIRSDTAVPSQSINPAQTFDLFGSTVTGLSGTLTDTTTANRVPRQLYIATVALRNGLGRNND</sequence>
<dbReference type="InterPro" id="IPR032092">
    <property type="entry name" value="PilW"/>
</dbReference>
<proteinExistence type="predicted"/>
<dbReference type="GO" id="GO:0043683">
    <property type="term" value="P:type IV pilus assembly"/>
    <property type="evidence" value="ECO:0007669"/>
    <property type="project" value="InterPro"/>
</dbReference>
<dbReference type="InterPro" id="IPR012902">
    <property type="entry name" value="N_methyl_site"/>
</dbReference>
<dbReference type="RefSeq" id="WP_114836315.1">
    <property type="nucleotide sequence ID" value="NZ_BJUJ01000036.1"/>
</dbReference>
<name>A0AAV3WDA6_ACIJO</name>
<feature type="transmembrane region" description="Helical" evidence="1">
    <location>
        <begin position="12"/>
        <end position="38"/>
    </location>
</feature>
<protein>
    <submittedName>
        <fullName evidence="2">Pilus assembly protein PilW</fullName>
    </submittedName>
</protein>
<organism evidence="2 3">
    <name type="scientific">Acinetobacter johnsonii</name>
    <dbReference type="NCBI Taxonomy" id="40214"/>
    <lineage>
        <taxon>Bacteria</taxon>
        <taxon>Pseudomonadati</taxon>
        <taxon>Pseudomonadota</taxon>
        <taxon>Gammaproteobacteria</taxon>
        <taxon>Moraxellales</taxon>
        <taxon>Moraxellaceae</taxon>
        <taxon>Acinetobacter</taxon>
    </lineage>
</organism>
<reference evidence="2 3" key="1">
    <citation type="submission" date="2019-07" db="EMBL/GenBank/DDBJ databases">
        <title>Whole genome shotgun sequence of Acinetobacter johnsonii NBRC 102197.</title>
        <authorList>
            <person name="Hosoyama A."/>
            <person name="Uohara A."/>
            <person name="Ohji S."/>
            <person name="Ichikawa N."/>
        </authorList>
    </citation>
    <scope>NUCLEOTIDE SEQUENCE [LARGE SCALE GENOMIC DNA]</scope>
    <source>
        <strain evidence="2 3">NBRC 102197</strain>
    </source>
</reference>
<dbReference type="AlphaFoldDB" id="A0AAV3WDA6"/>
<accession>A0AAV3WDA6</accession>
<dbReference type="NCBIfam" id="TIGR02532">
    <property type="entry name" value="IV_pilin_GFxxxE"/>
    <property type="match status" value="1"/>
</dbReference>
<dbReference type="Pfam" id="PF07963">
    <property type="entry name" value="N_methyl"/>
    <property type="match status" value="1"/>
</dbReference>
<evidence type="ECO:0000313" key="3">
    <source>
        <dbReference type="Proteomes" id="UP000321274"/>
    </source>
</evidence>
<evidence type="ECO:0000313" key="2">
    <source>
        <dbReference type="EMBL" id="GEK44291.1"/>
    </source>
</evidence>
<gene>
    <name evidence="2" type="primary">comB</name>
    <name evidence="2" type="ORF">AJO04nite_15490</name>
</gene>
<keyword evidence="1" id="KW-1133">Transmembrane helix</keyword>
<keyword evidence="1" id="KW-0812">Transmembrane</keyword>
<dbReference type="Proteomes" id="UP000321274">
    <property type="component" value="Unassembled WGS sequence"/>
</dbReference>